<keyword evidence="3" id="KW-1185">Reference proteome</keyword>
<feature type="transmembrane region" description="Helical" evidence="1">
    <location>
        <begin position="124"/>
        <end position="147"/>
    </location>
</feature>
<keyword evidence="1" id="KW-0472">Membrane</keyword>
<organism evidence="2 3">
    <name type="scientific">Devosia sediminis</name>
    <dbReference type="NCBI Taxonomy" id="2798801"/>
    <lineage>
        <taxon>Bacteria</taxon>
        <taxon>Pseudomonadati</taxon>
        <taxon>Pseudomonadota</taxon>
        <taxon>Alphaproteobacteria</taxon>
        <taxon>Hyphomicrobiales</taxon>
        <taxon>Devosiaceae</taxon>
        <taxon>Devosia</taxon>
    </lineage>
</organism>
<evidence type="ECO:0000256" key="1">
    <source>
        <dbReference type="SAM" id="Phobius"/>
    </source>
</evidence>
<accession>A0A934MIT3</accession>
<feature type="transmembrane region" description="Helical" evidence="1">
    <location>
        <begin position="60"/>
        <end position="79"/>
    </location>
</feature>
<dbReference type="EMBL" id="JAEKMH010000001">
    <property type="protein sequence ID" value="MBJ3783303.1"/>
    <property type="molecule type" value="Genomic_DNA"/>
</dbReference>
<comment type="caution">
    <text evidence="2">The sequence shown here is derived from an EMBL/GenBank/DDBJ whole genome shotgun (WGS) entry which is preliminary data.</text>
</comment>
<protein>
    <submittedName>
        <fullName evidence="2">DUF1109 family protein</fullName>
    </submittedName>
</protein>
<evidence type="ECO:0000313" key="3">
    <source>
        <dbReference type="Proteomes" id="UP000602124"/>
    </source>
</evidence>
<dbReference type="RefSeq" id="WP_198874547.1">
    <property type="nucleotide sequence ID" value="NZ_JAEKMH010000001.1"/>
</dbReference>
<dbReference type="Proteomes" id="UP000602124">
    <property type="component" value="Unassembled WGS sequence"/>
</dbReference>
<dbReference type="AlphaFoldDB" id="A0A934MIT3"/>
<feature type="transmembrane region" description="Helical" evidence="1">
    <location>
        <begin position="91"/>
        <end position="112"/>
    </location>
</feature>
<keyword evidence="1" id="KW-1133">Transmembrane helix</keyword>
<reference evidence="2" key="1">
    <citation type="submission" date="2020-12" db="EMBL/GenBank/DDBJ databases">
        <title>Devosia sp. MSA67 isolated from Mo River.</title>
        <authorList>
            <person name="Ma F."/>
            <person name="Zi Z."/>
        </authorList>
    </citation>
    <scope>NUCLEOTIDE SEQUENCE</scope>
    <source>
        <strain evidence="2">MSA67</strain>
    </source>
</reference>
<dbReference type="InterPro" id="IPR009495">
    <property type="entry name" value="NrsF"/>
</dbReference>
<keyword evidence="1" id="KW-0812">Transmembrane</keyword>
<feature type="transmembrane region" description="Helical" evidence="1">
    <location>
        <begin position="25"/>
        <end position="48"/>
    </location>
</feature>
<proteinExistence type="predicted"/>
<gene>
    <name evidence="2" type="ORF">JEQ47_01105</name>
</gene>
<name>A0A934MIT3_9HYPH</name>
<feature type="transmembrane region" description="Helical" evidence="1">
    <location>
        <begin position="159"/>
        <end position="178"/>
    </location>
</feature>
<feature type="transmembrane region" description="Helical" evidence="1">
    <location>
        <begin position="190"/>
        <end position="210"/>
    </location>
</feature>
<sequence length="212" mass="23308">MTDELINRLSADLEPVPPRALERRIWTALALGALVTLPYAYIVLDLWLGRPFVPLMGERMFWVKFVYTLAFALIGFAAVPALSRPDGRIRWPFILSGLGLLVALGFGTMRWMESDWIMPELMGQTAMVCPWLIPLTGLPVLAALLWAMRPLAPRSATMAGLAAGLLAGGFGAWTYAFFCGEDGMMFMAVWYSLGIALTAALGAVLGRVLLRW</sequence>
<dbReference type="Pfam" id="PF06532">
    <property type="entry name" value="NrsF"/>
    <property type="match status" value="1"/>
</dbReference>
<evidence type="ECO:0000313" key="2">
    <source>
        <dbReference type="EMBL" id="MBJ3783303.1"/>
    </source>
</evidence>